<dbReference type="PIRSF" id="PIRSF016897">
    <property type="entry name" value="GlpP"/>
    <property type="match status" value="1"/>
</dbReference>
<gene>
    <name evidence="1" type="ORF">EV211_10337</name>
</gene>
<organism evidence="1 2">
    <name type="scientific">Aminicella lysinilytica</name>
    <dbReference type="NCBI Taxonomy" id="433323"/>
    <lineage>
        <taxon>Bacteria</taxon>
        <taxon>Bacillati</taxon>
        <taxon>Bacillota</taxon>
        <taxon>Clostridia</taxon>
        <taxon>Peptostreptococcales</taxon>
        <taxon>Anaerovoracaceae</taxon>
        <taxon>Aminicella</taxon>
    </lineage>
</organism>
<dbReference type="Gene3D" id="3.20.20.70">
    <property type="entry name" value="Aldolase class I"/>
    <property type="match status" value="1"/>
</dbReference>
<dbReference type="RefSeq" id="WP_133527609.1">
    <property type="nucleotide sequence ID" value="NZ_SNXO01000003.1"/>
</dbReference>
<dbReference type="OrthoDB" id="9799580at2"/>
<dbReference type="PANTHER" id="PTHR35787:SF1">
    <property type="entry name" value="GLYCEROL UPTAKE OPERON ANTITERMINATOR REGULATORY PROTEIN"/>
    <property type="match status" value="1"/>
</dbReference>
<dbReference type="PANTHER" id="PTHR35787">
    <property type="entry name" value="GLYCEROL UPTAKE OPERON ANTITERMINATOR REGULATORY PROTEIN"/>
    <property type="match status" value="1"/>
</dbReference>
<dbReference type="EMBL" id="SNXO01000003">
    <property type="protein sequence ID" value="TDP59616.1"/>
    <property type="molecule type" value="Genomic_DNA"/>
</dbReference>
<dbReference type="GO" id="GO:0006071">
    <property type="term" value="P:glycerol metabolic process"/>
    <property type="evidence" value="ECO:0007669"/>
    <property type="project" value="InterPro"/>
</dbReference>
<accession>A0A4R6QCD5</accession>
<keyword evidence="2" id="KW-1185">Reference proteome</keyword>
<dbReference type="SUPFAM" id="SSF110391">
    <property type="entry name" value="GlpP-like"/>
    <property type="match status" value="1"/>
</dbReference>
<dbReference type="GO" id="GO:0006355">
    <property type="term" value="P:regulation of DNA-templated transcription"/>
    <property type="evidence" value="ECO:0007669"/>
    <property type="project" value="InterPro"/>
</dbReference>
<name>A0A4R6QCD5_9FIRM</name>
<evidence type="ECO:0000313" key="2">
    <source>
        <dbReference type="Proteomes" id="UP000295500"/>
    </source>
</evidence>
<dbReference type="Proteomes" id="UP000295500">
    <property type="component" value="Unassembled WGS sequence"/>
</dbReference>
<evidence type="ECO:0000313" key="1">
    <source>
        <dbReference type="EMBL" id="TDP59616.1"/>
    </source>
</evidence>
<sequence length="186" mass="20546">MAKVDFIKNHIAAAIRTEKDFSKALRSDVDMVFLLHVNIMNVSQCVKEIHSAGKKAFVHIDFTEGIGKDRYGLEYLAKQGVDGICTTRTNLVRMAKEFNLITVQRFFMIDSHSVGTSVDSIRMSKPDIVEIMPAIVTKKIKEFSSLVDVPVIAGGLVETEDEVRAALEAGATVVSTGETELWTLKV</sequence>
<dbReference type="InterPro" id="IPR013785">
    <property type="entry name" value="Aldolase_TIM"/>
</dbReference>
<protein>
    <submittedName>
        <fullName evidence="1">Glycerol uptake operon antiterminator</fullName>
    </submittedName>
</protein>
<dbReference type="Pfam" id="PF04309">
    <property type="entry name" value="G3P_antiterm"/>
    <property type="match status" value="1"/>
</dbReference>
<dbReference type="AlphaFoldDB" id="A0A4R6QCD5"/>
<proteinExistence type="predicted"/>
<comment type="caution">
    <text evidence="1">The sequence shown here is derived from an EMBL/GenBank/DDBJ whole genome shotgun (WGS) entry which is preliminary data.</text>
</comment>
<dbReference type="InterPro" id="IPR006699">
    <property type="entry name" value="GlpP"/>
</dbReference>
<reference evidence="1 2" key="1">
    <citation type="submission" date="2019-03" db="EMBL/GenBank/DDBJ databases">
        <title>Genomic Encyclopedia of Type Strains, Phase IV (KMG-IV): sequencing the most valuable type-strain genomes for metagenomic binning, comparative biology and taxonomic classification.</title>
        <authorList>
            <person name="Goeker M."/>
        </authorList>
    </citation>
    <scope>NUCLEOTIDE SEQUENCE [LARGE SCALE GENOMIC DNA]</scope>
    <source>
        <strain evidence="1 2">DSM 28287</strain>
    </source>
</reference>